<gene>
    <name evidence="2" type="ORF">Q8A49_27810</name>
</gene>
<keyword evidence="1" id="KW-0812">Transmembrane</keyword>
<dbReference type="EMBL" id="JAUUCC010000105">
    <property type="protein sequence ID" value="MEE2054310.1"/>
    <property type="molecule type" value="Genomic_DNA"/>
</dbReference>
<feature type="transmembrane region" description="Helical" evidence="1">
    <location>
        <begin position="18"/>
        <end position="40"/>
    </location>
</feature>
<comment type="caution">
    <text evidence="2">The sequence shown here is derived from an EMBL/GenBank/DDBJ whole genome shotgun (WGS) entry which is preliminary data.</text>
</comment>
<dbReference type="Proteomes" id="UP001348641">
    <property type="component" value="Unassembled WGS sequence"/>
</dbReference>
<proteinExistence type="predicted"/>
<sequence>MAEPRSARARRRRDDGAVIVEFAAAVPFMMLAMALVWQVLLLGITSMYASHGAAEAARQASVTPDDMERIGEEARKRVRPPWDGEDVMTVGVVERDGGRFARVTLAMPIFLPGVTGPWDITGEALVVPEVEPRGTAP</sequence>
<dbReference type="RefSeq" id="WP_330161165.1">
    <property type="nucleotide sequence ID" value="NZ_BAAAJA010000048.1"/>
</dbReference>
<protein>
    <submittedName>
        <fullName evidence="2">Pilus assembly protein</fullName>
    </submittedName>
</protein>
<keyword evidence="1" id="KW-1133">Transmembrane helix</keyword>
<evidence type="ECO:0000313" key="3">
    <source>
        <dbReference type="Proteomes" id="UP001348641"/>
    </source>
</evidence>
<evidence type="ECO:0000313" key="2">
    <source>
        <dbReference type="EMBL" id="MEE2054310.1"/>
    </source>
</evidence>
<reference evidence="2 3" key="1">
    <citation type="submission" date="2023-07" db="EMBL/GenBank/DDBJ databases">
        <authorList>
            <person name="Girao M."/>
            <person name="Carvalho M.F."/>
        </authorList>
    </citation>
    <scope>NUCLEOTIDE SEQUENCE [LARGE SCALE GENOMIC DNA]</scope>
    <source>
        <strain evidence="2 3">66/93</strain>
    </source>
</reference>
<evidence type="ECO:0000256" key="1">
    <source>
        <dbReference type="SAM" id="Phobius"/>
    </source>
</evidence>
<name>A0ABU7KYC7_9ACTN</name>
<accession>A0ABU7KYC7</accession>
<keyword evidence="1" id="KW-0472">Membrane</keyword>
<organism evidence="2 3">
    <name type="scientific">Nocardiopsis tropica</name>
    <dbReference type="NCBI Taxonomy" id="109330"/>
    <lineage>
        <taxon>Bacteria</taxon>
        <taxon>Bacillati</taxon>
        <taxon>Actinomycetota</taxon>
        <taxon>Actinomycetes</taxon>
        <taxon>Streptosporangiales</taxon>
        <taxon>Nocardiopsidaceae</taxon>
        <taxon>Nocardiopsis</taxon>
    </lineage>
</organism>